<proteinExistence type="predicted"/>
<evidence type="ECO:0000313" key="3">
    <source>
        <dbReference type="Proteomes" id="UP001519291"/>
    </source>
</evidence>
<gene>
    <name evidence="2" type="ORF">JO379_005200</name>
</gene>
<comment type="caution">
    <text evidence="2">The sequence shown here is derived from an EMBL/GenBank/DDBJ whole genome shotgun (WGS) entry which is preliminary data.</text>
</comment>
<feature type="transmembrane region" description="Helical" evidence="1">
    <location>
        <begin position="121"/>
        <end position="144"/>
    </location>
</feature>
<dbReference type="RefSeq" id="WP_245381558.1">
    <property type="nucleotide sequence ID" value="NZ_JAGIOH010000001.1"/>
</dbReference>
<keyword evidence="1" id="KW-1133">Transmembrane helix</keyword>
<dbReference type="Proteomes" id="UP001519291">
    <property type="component" value="Unassembled WGS sequence"/>
</dbReference>
<feature type="transmembrane region" description="Helical" evidence="1">
    <location>
        <begin position="82"/>
        <end position="109"/>
    </location>
</feature>
<accession>A0ABS4YAB1</accession>
<dbReference type="GeneID" id="91573448"/>
<feature type="transmembrane region" description="Helical" evidence="1">
    <location>
        <begin position="21"/>
        <end position="37"/>
    </location>
</feature>
<name>A0ABS4YAB1_9ACTN</name>
<dbReference type="EMBL" id="JAGIOH010000001">
    <property type="protein sequence ID" value="MBP2405731.1"/>
    <property type="molecule type" value="Genomic_DNA"/>
</dbReference>
<reference evidence="2 3" key="1">
    <citation type="submission" date="2021-03" db="EMBL/GenBank/DDBJ databases">
        <title>Sequencing the genomes of 1000 actinobacteria strains.</title>
        <authorList>
            <person name="Klenk H.-P."/>
        </authorList>
    </citation>
    <scope>NUCLEOTIDE SEQUENCE [LARGE SCALE GENOMIC DNA]</scope>
    <source>
        <strain evidence="2 3">DSM 41480</strain>
    </source>
</reference>
<evidence type="ECO:0008006" key="4">
    <source>
        <dbReference type="Google" id="ProtNLM"/>
    </source>
</evidence>
<feature type="transmembrane region" description="Helical" evidence="1">
    <location>
        <begin position="43"/>
        <end position="62"/>
    </location>
</feature>
<feature type="transmembrane region" description="Helical" evidence="1">
    <location>
        <begin position="156"/>
        <end position="176"/>
    </location>
</feature>
<evidence type="ECO:0000313" key="2">
    <source>
        <dbReference type="EMBL" id="MBP2405731.1"/>
    </source>
</evidence>
<feature type="transmembrane region" description="Helical" evidence="1">
    <location>
        <begin position="196"/>
        <end position="218"/>
    </location>
</feature>
<evidence type="ECO:0000256" key="1">
    <source>
        <dbReference type="SAM" id="Phobius"/>
    </source>
</evidence>
<keyword evidence="1" id="KW-0472">Membrane</keyword>
<protein>
    <recommendedName>
        <fullName evidence="4">ABC transporter</fullName>
    </recommendedName>
</protein>
<keyword evidence="1" id="KW-0812">Transmembrane</keyword>
<sequence>MTALLRYQAALLARSHRWLPPLLLYLAVMAIGVQTGQPVLDSLGFAAAVLLPVTAWLVRVCVTNEPGAARDCAAAAAGPARVHLAALLTALLTATGLAVVGTAVVMAVSDPRGTRHEELPVWSAAGAGLVAAVTCVLLGAAVGALGNRPVLRSTAWAVPTTLLGAFVVLFAGGSPARAAVNGLVSGSRTATVTVPLVPLALAAALAAVALAAACALSARQPGGGP</sequence>
<keyword evidence="3" id="KW-1185">Reference proteome</keyword>
<organism evidence="2 3">
    <name type="scientific">Streptomyces syringium</name>
    <dbReference type="NCBI Taxonomy" id="76729"/>
    <lineage>
        <taxon>Bacteria</taxon>
        <taxon>Bacillati</taxon>
        <taxon>Actinomycetota</taxon>
        <taxon>Actinomycetes</taxon>
        <taxon>Kitasatosporales</taxon>
        <taxon>Streptomycetaceae</taxon>
        <taxon>Streptomyces</taxon>
    </lineage>
</organism>